<evidence type="ECO:0000313" key="4">
    <source>
        <dbReference type="Proteomes" id="UP001597472"/>
    </source>
</evidence>
<dbReference type="Proteomes" id="UP001597472">
    <property type="component" value="Unassembled WGS sequence"/>
</dbReference>
<feature type="transmembrane region" description="Helical" evidence="2">
    <location>
        <begin position="12"/>
        <end position="32"/>
    </location>
</feature>
<keyword evidence="1" id="KW-0175">Coiled coil</keyword>
<dbReference type="RefSeq" id="WP_376891664.1">
    <property type="nucleotide sequence ID" value="NZ_JBHULS010000001.1"/>
</dbReference>
<keyword evidence="2" id="KW-0812">Transmembrane</keyword>
<protein>
    <submittedName>
        <fullName evidence="3">Chromosome partitioning protein ParA</fullName>
    </submittedName>
</protein>
<name>A0ABW5KP38_9FLAO</name>
<sequence length="294" mass="32895">MESNKTSTGFKIALVIALILFVGTGIYTAQLYKEKQETEAQLLEEKNMVMTDLTNMAKQYDKAISENAISNDKLVAAKSRIEGLIDSIKVAETNVKSLYRYKSKFLALQKEMDVLLTENDRLKTENQQLSSSLDSTKIRLEQRTMFTDSLLVQNTELAKVVSKASVLGAVGLEGYGVIVRNSGKLIPTESARRSDKIRICFTVPSNTLVKSGDQELYVQVINPKNNTLGVNEQIAFGEKILNYSLVSKFYYENASLDICEFIAQNNDADFEKGRYIVNVFNQQDLVATSSFTLD</sequence>
<keyword evidence="2" id="KW-0472">Membrane</keyword>
<keyword evidence="2" id="KW-1133">Transmembrane helix</keyword>
<evidence type="ECO:0000256" key="1">
    <source>
        <dbReference type="SAM" id="Coils"/>
    </source>
</evidence>
<reference evidence="4" key="1">
    <citation type="journal article" date="2019" name="Int. J. Syst. Evol. Microbiol.">
        <title>The Global Catalogue of Microorganisms (GCM) 10K type strain sequencing project: providing services to taxonomists for standard genome sequencing and annotation.</title>
        <authorList>
            <consortium name="The Broad Institute Genomics Platform"/>
            <consortium name="The Broad Institute Genome Sequencing Center for Infectious Disease"/>
            <person name="Wu L."/>
            <person name="Ma J."/>
        </authorList>
    </citation>
    <scope>NUCLEOTIDE SEQUENCE [LARGE SCALE GENOMIC DNA]</scope>
    <source>
        <strain evidence="4">KCTC 42587</strain>
    </source>
</reference>
<evidence type="ECO:0000313" key="3">
    <source>
        <dbReference type="EMBL" id="MFD2550781.1"/>
    </source>
</evidence>
<feature type="coiled-coil region" evidence="1">
    <location>
        <begin position="105"/>
        <end position="139"/>
    </location>
</feature>
<dbReference type="EMBL" id="JBHULS010000001">
    <property type="protein sequence ID" value="MFD2550781.1"/>
    <property type="molecule type" value="Genomic_DNA"/>
</dbReference>
<proteinExistence type="predicted"/>
<comment type="caution">
    <text evidence="3">The sequence shown here is derived from an EMBL/GenBank/DDBJ whole genome shotgun (WGS) entry which is preliminary data.</text>
</comment>
<gene>
    <name evidence="3" type="ORF">ACFSQP_03025</name>
</gene>
<accession>A0ABW5KP38</accession>
<keyword evidence="4" id="KW-1185">Reference proteome</keyword>
<evidence type="ECO:0000256" key="2">
    <source>
        <dbReference type="SAM" id="Phobius"/>
    </source>
</evidence>
<organism evidence="3 4">
    <name type="scientific">Bizionia sediminis</name>
    <dbReference type="NCBI Taxonomy" id="1737064"/>
    <lineage>
        <taxon>Bacteria</taxon>
        <taxon>Pseudomonadati</taxon>
        <taxon>Bacteroidota</taxon>
        <taxon>Flavobacteriia</taxon>
        <taxon>Flavobacteriales</taxon>
        <taxon>Flavobacteriaceae</taxon>
        <taxon>Bizionia</taxon>
    </lineage>
</organism>